<comment type="caution">
    <text evidence="1">The sequence shown here is derived from an EMBL/GenBank/DDBJ whole genome shotgun (WGS) entry which is preliminary data.</text>
</comment>
<accession>W1Y750</accession>
<organism evidence="1">
    <name type="scientific">human gut metagenome</name>
    <dbReference type="NCBI Taxonomy" id="408170"/>
    <lineage>
        <taxon>unclassified sequences</taxon>
        <taxon>metagenomes</taxon>
        <taxon>organismal metagenomes</taxon>
    </lineage>
</organism>
<reference evidence="1" key="1">
    <citation type="submission" date="2013-12" db="EMBL/GenBank/DDBJ databases">
        <title>A Varibaculum cambriense genome reconstructed from a premature infant gut community with otherwise low bacterial novelty that shifts toward anaerobic metabolism during the third week of life.</title>
        <authorList>
            <person name="Brown C.T."/>
            <person name="Sharon I."/>
            <person name="Thomas B.C."/>
            <person name="Castelle C.J."/>
            <person name="Morowitz M.J."/>
            <person name="Banfield J.F."/>
        </authorList>
    </citation>
    <scope>NUCLEOTIDE SEQUENCE</scope>
</reference>
<sequence length="62" mass="7174">MNIEMTPQLTKAKIIEVNDTAVKVSIQGRLGVITVPLRWIFTDKQLEEGQLVEFYFSYMNLI</sequence>
<dbReference type="AlphaFoldDB" id="W1Y750"/>
<dbReference type="InterPro" id="IPR048108">
    <property type="entry name" value="CBO2463_dom"/>
</dbReference>
<dbReference type="EMBL" id="AZMM01008788">
    <property type="protein sequence ID" value="ETJ36974.1"/>
    <property type="molecule type" value="Genomic_DNA"/>
</dbReference>
<dbReference type="NCBIfam" id="NF041553">
    <property type="entry name" value="CBO2463_dom"/>
    <property type="match status" value="1"/>
</dbReference>
<name>W1Y750_9ZZZZ</name>
<evidence type="ECO:0000313" key="1">
    <source>
        <dbReference type="EMBL" id="ETJ36974.1"/>
    </source>
</evidence>
<gene>
    <name evidence="1" type="ORF">Q604_UNBC08788G0007</name>
</gene>
<protein>
    <submittedName>
        <fullName evidence="1">Uncharacterized protein</fullName>
    </submittedName>
</protein>
<proteinExistence type="predicted"/>